<dbReference type="SUPFAM" id="SSF161098">
    <property type="entry name" value="MetI-like"/>
    <property type="match status" value="1"/>
</dbReference>
<protein>
    <submittedName>
        <fullName evidence="9">Carbohydrate ABC transporter permease</fullName>
    </submittedName>
</protein>
<evidence type="ECO:0000256" key="5">
    <source>
        <dbReference type="ARBA" id="ARBA00022989"/>
    </source>
</evidence>
<evidence type="ECO:0000259" key="8">
    <source>
        <dbReference type="PROSITE" id="PS50928"/>
    </source>
</evidence>
<dbReference type="InterPro" id="IPR050901">
    <property type="entry name" value="BP-dep_ABC_trans_perm"/>
</dbReference>
<evidence type="ECO:0000256" key="4">
    <source>
        <dbReference type="ARBA" id="ARBA00022692"/>
    </source>
</evidence>
<keyword evidence="5 7" id="KW-1133">Transmembrane helix</keyword>
<dbReference type="RefSeq" id="WP_254740624.1">
    <property type="nucleotide sequence ID" value="NZ_JANCLU010000006.1"/>
</dbReference>
<evidence type="ECO:0000256" key="2">
    <source>
        <dbReference type="ARBA" id="ARBA00022448"/>
    </source>
</evidence>
<keyword evidence="3" id="KW-1003">Cell membrane</keyword>
<feature type="domain" description="ABC transmembrane type-1" evidence="8">
    <location>
        <begin position="70"/>
        <end position="261"/>
    </location>
</feature>
<feature type="transmembrane region" description="Helical" evidence="7">
    <location>
        <begin position="186"/>
        <end position="207"/>
    </location>
</feature>
<keyword evidence="4 7" id="KW-0812">Transmembrane</keyword>
<evidence type="ECO:0000313" key="9">
    <source>
        <dbReference type="EMBL" id="MCP8938567.1"/>
    </source>
</evidence>
<dbReference type="Gene3D" id="1.10.3720.10">
    <property type="entry name" value="MetI-like"/>
    <property type="match status" value="1"/>
</dbReference>
<feature type="transmembrane region" description="Helical" evidence="7">
    <location>
        <begin position="138"/>
        <end position="157"/>
    </location>
</feature>
<keyword evidence="6 7" id="KW-0472">Membrane</keyword>
<gene>
    <name evidence="9" type="ORF">NK718_08575</name>
</gene>
<dbReference type="InterPro" id="IPR000515">
    <property type="entry name" value="MetI-like"/>
</dbReference>
<evidence type="ECO:0000256" key="7">
    <source>
        <dbReference type="RuleBase" id="RU363032"/>
    </source>
</evidence>
<evidence type="ECO:0000313" key="10">
    <source>
        <dbReference type="Proteomes" id="UP001205890"/>
    </source>
</evidence>
<sequence length="276" mass="29930">MRESLASIVARTLVILLLIVWSAVPVALVVLSSFKPTAEIFTYPPTLVFEPTLEHYRTLFEKWPDFIWTLRNSAVIALSATALTLVASVLAGYVYSRYRGGALAGSALFMVAIRLLPPIVITLPLYPVADFLALSDSYTILILLYATFFVSLGSMILKTFIDSIPDELDQAATIDGASEMQILRRVIVPLSAQGMVAASVFVFVYAWNEYLFAFIFTTTKAKTAPVVISEMMGSLTGVDWGLLFAAATVQLVPVVAFVALVQKFLIAGLTAGSVKG</sequence>
<feature type="transmembrane region" description="Helical" evidence="7">
    <location>
        <begin position="74"/>
        <end position="95"/>
    </location>
</feature>
<proteinExistence type="inferred from homology"/>
<accession>A0ABT1LAP8</accession>
<dbReference type="PANTHER" id="PTHR32243:SF18">
    <property type="entry name" value="INNER MEMBRANE ABC TRANSPORTER PERMEASE PROTEIN YCJP"/>
    <property type="match status" value="1"/>
</dbReference>
<feature type="transmembrane region" description="Helical" evidence="7">
    <location>
        <begin position="240"/>
        <end position="261"/>
    </location>
</feature>
<keyword evidence="10" id="KW-1185">Reference proteome</keyword>
<dbReference type="Proteomes" id="UP001205890">
    <property type="component" value="Unassembled WGS sequence"/>
</dbReference>
<dbReference type="PROSITE" id="PS50928">
    <property type="entry name" value="ABC_TM1"/>
    <property type="match status" value="1"/>
</dbReference>
<reference evidence="9 10" key="1">
    <citation type="submission" date="2022-07" db="EMBL/GenBank/DDBJ databases">
        <authorList>
            <person name="Li W.-J."/>
            <person name="Deng Q.-Q."/>
        </authorList>
    </citation>
    <scope>NUCLEOTIDE SEQUENCE [LARGE SCALE GENOMIC DNA]</scope>
    <source>
        <strain evidence="9 10">SYSU M60028</strain>
    </source>
</reference>
<evidence type="ECO:0000256" key="3">
    <source>
        <dbReference type="ARBA" id="ARBA00022475"/>
    </source>
</evidence>
<dbReference type="InterPro" id="IPR035906">
    <property type="entry name" value="MetI-like_sf"/>
</dbReference>
<feature type="transmembrane region" description="Helical" evidence="7">
    <location>
        <begin position="107"/>
        <end position="126"/>
    </location>
</feature>
<feature type="transmembrane region" description="Helical" evidence="7">
    <location>
        <begin position="12"/>
        <end position="34"/>
    </location>
</feature>
<organism evidence="9 10">
    <name type="scientific">Alsobacter ponti</name>
    <dbReference type="NCBI Taxonomy" id="2962936"/>
    <lineage>
        <taxon>Bacteria</taxon>
        <taxon>Pseudomonadati</taxon>
        <taxon>Pseudomonadota</taxon>
        <taxon>Alphaproteobacteria</taxon>
        <taxon>Hyphomicrobiales</taxon>
        <taxon>Alsobacteraceae</taxon>
        <taxon>Alsobacter</taxon>
    </lineage>
</organism>
<name>A0ABT1LAP8_9HYPH</name>
<comment type="caution">
    <text evidence="9">The sequence shown here is derived from an EMBL/GenBank/DDBJ whole genome shotgun (WGS) entry which is preliminary data.</text>
</comment>
<dbReference type="Pfam" id="PF00528">
    <property type="entry name" value="BPD_transp_1"/>
    <property type="match status" value="1"/>
</dbReference>
<comment type="subcellular location">
    <subcellularLocation>
        <location evidence="1 7">Cell membrane</location>
        <topology evidence="1 7">Multi-pass membrane protein</topology>
    </subcellularLocation>
</comment>
<dbReference type="PANTHER" id="PTHR32243">
    <property type="entry name" value="MALTOSE TRANSPORT SYSTEM PERMEASE-RELATED"/>
    <property type="match status" value="1"/>
</dbReference>
<evidence type="ECO:0000256" key="6">
    <source>
        <dbReference type="ARBA" id="ARBA00023136"/>
    </source>
</evidence>
<evidence type="ECO:0000256" key="1">
    <source>
        <dbReference type="ARBA" id="ARBA00004651"/>
    </source>
</evidence>
<dbReference type="CDD" id="cd06261">
    <property type="entry name" value="TM_PBP2"/>
    <property type="match status" value="1"/>
</dbReference>
<dbReference type="EMBL" id="JANCLU010000006">
    <property type="protein sequence ID" value="MCP8938567.1"/>
    <property type="molecule type" value="Genomic_DNA"/>
</dbReference>
<keyword evidence="2 7" id="KW-0813">Transport</keyword>
<comment type="similarity">
    <text evidence="7">Belongs to the binding-protein-dependent transport system permease family.</text>
</comment>